<accession>A0ABM1Y622</accession>
<feature type="region of interest" description="Disordered" evidence="1">
    <location>
        <begin position="258"/>
        <end position="292"/>
    </location>
</feature>
<sequence>MTSVTVLAAILLGPQLWGSMHAITIASGKKVSASEKERKTESLTFSANGEDQLIFSDTTFQVSNDGSRRVPESIRRVGDAKRVEEFFESGWRPVYVFNSEKAGRKLSDQFPQESVHHTKVVAEPWNKTTRLFRFSESDIMMSPVIVQTEQSSVASTNKVRFKDDSSEEELSYEDSSQQLNVGEVNLVENYSGITPRMLKFEEKDRMKFEKDSPKTSKVVSESPKIKRDEAESVHSANYEVYLVEKLLKNTTDLLRAEDTDNKQDYSGDTQPRILQTERNIPDAENNTPTSSRNASRFFRFEDTVAVPETNPVRNFKFQDSHSSRDEFKFPKNDEPRVTETRYSSGKPFKFRESNNKPQNPASSTMRFEETPSTPNRFFNDASSIPHSTEDQFYTVKATIQIQESNSPAITPPTIPITTRRPYKKKKGKIYNQNGIDIRKQDGFNYQSPQEYDNYLQNGQHQANYQIPPTPQGGPDSSYYPNPNPGPVSPGTPYPPFDPSTYYIQNYLANYPYQQQSSPLQQPYADASASYPQQPNVPTNLINGGQSDSPISPQSIFGFLQSIFNFAPGTFGNYAGPQAPSPSSSHHLADPSGSGGGGGGAHTHHSASPISGSPIMSVSSQLRKALDNISGNDELQCVPKLICMMSRRSSGQGFSTYVNRGLLSTVLSAVPDSSPWLKFSRAALLGYGIGANSCDVYYPKCPKDEPEIIHYLNNHRGGFFRFFNDDHKSSSSSG</sequence>
<feature type="chain" id="PRO_5045194224" evidence="2">
    <location>
        <begin position="23"/>
        <end position="733"/>
    </location>
</feature>
<reference evidence="4" key="1">
    <citation type="journal article" date="2015" name="Proc. Natl. Acad. Sci. U.S.A.">
        <title>Genome sequence of the Asian Tiger mosquito, Aedes albopictus, reveals insights into its biology, genetics, and evolution.</title>
        <authorList>
            <person name="Chen X.G."/>
            <person name="Jiang X."/>
            <person name="Gu J."/>
            <person name="Xu M."/>
            <person name="Wu Y."/>
            <person name="Deng Y."/>
            <person name="Zhang C."/>
            <person name="Bonizzoni M."/>
            <person name="Dermauw W."/>
            <person name="Vontas J."/>
            <person name="Armbruster P."/>
            <person name="Huang X."/>
            <person name="Yang Y."/>
            <person name="Zhang H."/>
            <person name="He W."/>
            <person name="Peng H."/>
            <person name="Liu Y."/>
            <person name="Wu K."/>
            <person name="Chen J."/>
            <person name="Lirakis M."/>
            <person name="Topalis P."/>
            <person name="Van Leeuwen T."/>
            <person name="Hall A.B."/>
            <person name="Jiang X."/>
            <person name="Thorpe C."/>
            <person name="Mueller R.L."/>
            <person name="Sun C."/>
            <person name="Waterhouse R.M."/>
            <person name="Yan G."/>
            <person name="Tu Z.J."/>
            <person name="Fang X."/>
            <person name="James A.A."/>
        </authorList>
    </citation>
    <scope>NUCLEOTIDE SEQUENCE [LARGE SCALE GENOMIC DNA]</scope>
    <source>
        <strain evidence="4">Foshan</strain>
    </source>
</reference>
<name>A0ABM1Y622_AEDAL</name>
<feature type="region of interest" description="Disordered" evidence="1">
    <location>
        <begin position="574"/>
        <end position="612"/>
    </location>
</feature>
<feature type="region of interest" description="Disordered" evidence="1">
    <location>
        <begin position="403"/>
        <end position="428"/>
    </location>
</feature>
<feature type="compositionally biased region" description="Polar residues" evidence="1">
    <location>
        <begin position="529"/>
        <end position="547"/>
    </location>
</feature>
<feature type="compositionally biased region" description="Polar residues" evidence="1">
    <location>
        <begin position="266"/>
        <end position="292"/>
    </location>
</feature>
<dbReference type="GeneID" id="109426645"/>
<proteinExistence type="predicted"/>
<dbReference type="Proteomes" id="UP000069940">
    <property type="component" value="Unassembled WGS sequence"/>
</dbReference>
<feature type="compositionally biased region" description="Basic and acidic residues" evidence="1">
    <location>
        <begin position="316"/>
        <end position="339"/>
    </location>
</feature>
<evidence type="ECO:0000313" key="3">
    <source>
        <dbReference type="EnsemblMetazoa" id="AALFPA23_006085.P7864"/>
    </source>
</evidence>
<reference evidence="3" key="2">
    <citation type="submission" date="2025-05" db="UniProtKB">
        <authorList>
            <consortium name="EnsemblMetazoa"/>
        </authorList>
    </citation>
    <scope>IDENTIFICATION</scope>
    <source>
        <strain evidence="3">Foshan</strain>
    </source>
</reference>
<evidence type="ECO:0000313" key="4">
    <source>
        <dbReference type="Proteomes" id="UP000069940"/>
    </source>
</evidence>
<feature type="region of interest" description="Disordered" evidence="1">
    <location>
        <begin position="461"/>
        <end position="495"/>
    </location>
</feature>
<feature type="compositionally biased region" description="Polar residues" evidence="1">
    <location>
        <begin position="355"/>
        <end position="373"/>
    </location>
</feature>
<feature type="region of interest" description="Disordered" evidence="1">
    <location>
        <begin position="311"/>
        <end position="373"/>
    </location>
</feature>
<feature type="compositionally biased region" description="Pro residues" evidence="1">
    <location>
        <begin position="481"/>
        <end position="495"/>
    </location>
</feature>
<dbReference type="EnsemblMetazoa" id="AALFPA23_006085.R7864">
    <property type="protein sequence ID" value="AALFPA23_006085.P7864"/>
    <property type="gene ID" value="AALFPA23_006085"/>
</dbReference>
<organism evidence="3 4">
    <name type="scientific">Aedes albopictus</name>
    <name type="common">Asian tiger mosquito</name>
    <name type="synonym">Stegomyia albopicta</name>
    <dbReference type="NCBI Taxonomy" id="7160"/>
    <lineage>
        <taxon>Eukaryota</taxon>
        <taxon>Metazoa</taxon>
        <taxon>Ecdysozoa</taxon>
        <taxon>Arthropoda</taxon>
        <taxon>Hexapoda</taxon>
        <taxon>Insecta</taxon>
        <taxon>Pterygota</taxon>
        <taxon>Neoptera</taxon>
        <taxon>Endopterygota</taxon>
        <taxon>Diptera</taxon>
        <taxon>Nematocera</taxon>
        <taxon>Culicoidea</taxon>
        <taxon>Culicidae</taxon>
        <taxon>Culicinae</taxon>
        <taxon>Aedini</taxon>
        <taxon>Aedes</taxon>
        <taxon>Stegomyia</taxon>
    </lineage>
</organism>
<evidence type="ECO:0000256" key="1">
    <source>
        <dbReference type="SAM" id="MobiDB-lite"/>
    </source>
</evidence>
<dbReference type="RefSeq" id="XP_019557715.2">
    <property type="nucleotide sequence ID" value="XM_019702170.3"/>
</dbReference>
<keyword evidence="2" id="KW-0732">Signal</keyword>
<evidence type="ECO:0000256" key="2">
    <source>
        <dbReference type="SAM" id="SignalP"/>
    </source>
</evidence>
<feature type="region of interest" description="Disordered" evidence="1">
    <location>
        <begin position="515"/>
        <end position="547"/>
    </location>
</feature>
<protein>
    <submittedName>
        <fullName evidence="3">Uncharacterized protein</fullName>
    </submittedName>
</protein>
<keyword evidence="4" id="KW-1185">Reference proteome</keyword>
<feature type="signal peptide" evidence="2">
    <location>
        <begin position="1"/>
        <end position="22"/>
    </location>
</feature>